<protein>
    <recommendedName>
        <fullName evidence="5">Hyphally-regulated cell wall protein N-terminal domain-containing protein</fullName>
    </recommendedName>
</protein>
<dbReference type="Proteomes" id="UP000694255">
    <property type="component" value="Unassembled WGS sequence"/>
</dbReference>
<name>A0A8J5QRN2_9ASCO</name>
<accession>A0A8J5QRN2</accession>
<dbReference type="RefSeq" id="XP_049264274.1">
    <property type="nucleotide sequence ID" value="XM_049406169.1"/>
</dbReference>
<evidence type="ECO:0000313" key="3">
    <source>
        <dbReference type="EMBL" id="KAG7664042.1"/>
    </source>
</evidence>
<keyword evidence="2" id="KW-0732">Signal</keyword>
<feature type="region of interest" description="Disordered" evidence="1">
    <location>
        <begin position="334"/>
        <end position="597"/>
    </location>
</feature>
<feature type="chain" id="PRO_5035317918" description="Hyphally-regulated cell wall protein N-terminal domain-containing protein" evidence="2">
    <location>
        <begin position="19"/>
        <end position="795"/>
    </location>
</feature>
<evidence type="ECO:0000313" key="4">
    <source>
        <dbReference type="Proteomes" id="UP000694255"/>
    </source>
</evidence>
<feature type="signal peptide" evidence="2">
    <location>
        <begin position="1"/>
        <end position="18"/>
    </location>
</feature>
<feature type="compositionally biased region" description="Pro residues" evidence="1">
    <location>
        <begin position="365"/>
        <end position="413"/>
    </location>
</feature>
<evidence type="ECO:0008006" key="5">
    <source>
        <dbReference type="Google" id="ProtNLM"/>
    </source>
</evidence>
<feature type="compositionally biased region" description="Pro residues" evidence="1">
    <location>
        <begin position="585"/>
        <end position="596"/>
    </location>
</feature>
<evidence type="ECO:0000256" key="2">
    <source>
        <dbReference type="SAM" id="SignalP"/>
    </source>
</evidence>
<organism evidence="3 4">
    <name type="scientific">[Candida] subhashii</name>
    <dbReference type="NCBI Taxonomy" id="561895"/>
    <lineage>
        <taxon>Eukaryota</taxon>
        <taxon>Fungi</taxon>
        <taxon>Dikarya</taxon>
        <taxon>Ascomycota</taxon>
        <taxon>Saccharomycotina</taxon>
        <taxon>Pichiomycetes</taxon>
        <taxon>Debaryomycetaceae</taxon>
        <taxon>Spathaspora</taxon>
    </lineage>
</organism>
<sequence length="795" mass="83605">MIIQVIYYYFLLSSLVFGLDIETEVIQRGGNFEVRSVNIHSCGVLSLIDVNIFDIQYFVNSAEFYFHTTIPTHQFSFASGEVVNTGQFRINTYRSLTHSYFYFGAITNENIFTIWIADNSYSDVSLGNLYNYGSFSEIVEGQIGSLDLTGELFNDGVICLTHVDFNINYTNANASGCIVLHDSSVWFQQDPSGSTICFANVNSRIRLEQPPCVPIVIAGFGGGETNTIEIKSSNPECTQIEYVNNSLLSISADGIIFLFDIGPGFDGNCFAYKAVNDSFVAIYYNSPVHTGNTCKCDCNQIIPDDAPGAHPEVITTTNEEGATVELTITTTDGSWTTITFTPTPPPPTPTPSPCPTPSQSLTTTPPIPPIPTSPTTPTAPSPIPPIPTSPTTTPSPIPPIPTSPTSTPSPIPPTTTTTPSPIPTSPTTTPSPIPPIPTSPTTTPSPIPPTTTTTPSPIPPTTTTTPSPIPPIPTSPTTTPSPIPPTTTTTPSPIPPTTTTTPSPIPPTTTTPTSPIPPIPTSPTTTPSPIPPTTTTTPPIPPPVETSTTTTTTPPIPPPVETSTTTTTTPPIPPPVETSTTTTPSPIPPTTPPFFAPPTTITTTIDGTLTTITLPIGQTITIDPPPIVRTITTSLHGTLTTLTLPVIYEDQVIITTATLTVDGTVSTVTRLILGGTTTETLPGALPSVLIYTEDGTIITDTLLLPPGVPQPSTTMVTVTISHLEAIENETVPLFPVTTGLLPEGTTITIPAAGPTAVPTLELRQVVTPAEAGATSTYAVSALRAMIVLFVCVLSL</sequence>
<reference evidence="3 4" key="1">
    <citation type="journal article" date="2021" name="DNA Res.">
        <title>Genome analysis of Candida subhashii reveals its hybrid nature and dual mitochondrial genome conformations.</title>
        <authorList>
            <person name="Mixao V."/>
            <person name="Hegedusova E."/>
            <person name="Saus E."/>
            <person name="Pryszcz L.P."/>
            <person name="Cillingova A."/>
            <person name="Nosek J."/>
            <person name="Gabaldon T."/>
        </authorList>
    </citation>
    <scope>NUCLEOTIDE SEQUENCE [LARGE SCALE GENOMIC DNA]</scope>
    <source>
        <strain evidence="3 4">CBS 10753</strain>
    </source>
</reference>
<feature type="compositionally biased region" description="Pro residues" evidence="1">
    <location>
        <begin position="342"/>
        <end position="356"/>
    </location>
</feature>
<dbReference type="AlphaFoldDB" id="A0A8J5QRN2"/>
<feature type="compositionally biased region" description="Pro residues" evidence="1">
    <location>
        <begin position="503"/>
        <end position="544"/>
    </location>
</feature>
<proteinExistence type="predicted"/>
<keyword evidence="4" id="KW-1185">Reference proteome</keyword>
<feature type="compositionally biased region" description="Pro residues" evidence="1">
    <location>
        <begin position="420"/>
        <end position="449"/>
    </location>
</feature>
<dbReference type="EMBL" id="JAGSYN010000109">
    <property type="protein sequence ID" value="KAG7664042.1"/>
    <property type="molecule type" value="Genomic_DNA"/>
</dbReference>
<dbReference type="GeneID" id="73469221"/>
<gene>
    <name evidence="3" type="ORF">J8A68_002420</name>
</gene>
<feature type="compositionally biased region" description="Pro residues" evidence="1">
    <location>
        <begin position="467"/>
        <end position="485"/>
    </location>
</feature>
<feature type="compositionally biased region" description="Low complexity" evidence="1">
    <location>
        <begin position="486"/>
        <end position="502"/>
    </location>
</feature>
<feature type="compositionally biased region" description="Low complexity" evidence="1">
    <location>
        <begin position="450"/>
        <end position="466"/>
    </location>
</feature>
<comment type="caution">
    <text evidence="3">The sequence shown here is derived from an EMBL/GenBank/DDBJ whole genome shotgun (WGS) entry which is preliminary data.</text>
</comment>
<evidence type="ECO:0000256" key="1">
    <source>
        <dbReference type="SAM" id="MobiDB-lite"/>
    </source>
</evidence>